<feature type="region of interest" description="Disordered" evidence="1">
    <location>
        <begin position="19"/>
        <end position="43"/>
    </location>
</feature>
<name>Q6K2Y1_ORYSJ</name>
<evidence type="ECO:0000313" key="2">
    <source>
        <dbReference type="EMBL" id="BAD23589.1"/>
    </source>
</evidence>
<reference evidence="3" key="1">
    <citation type="journal article" date="2005" name="Nature">
        <title>The map-based sequence of the rice genome.</title>
        <authorList>
            <consortium name="International rice genome sequencing project (IRGSP)"/>
            <person name="Matsumoto T."/>
            <person name="Wu J."/>
            <person name="Kanamori H."/>
            <person name="Katayose Y."/>
            <person name="Fujisawa M."/>
            <person name="Namiki N."/>
            <person name="Mizuno H."/>
            <person name="Yamamoto K."/>
            <person name="Antonio B.A."/>
            <person name="Baba T."/>
            <person name="Sakata K."/>
            <person name="Nagamura Y."/>
            <person name="Aoki H."/>
            <person name="Arikawa K."/>
            <person name="Arita K."/>
            <person name="Bito T."/>
            <person name="Chiden Y."/>
            <person name="Fujitsuka N."/>
            <person name="Fukunaka R."/>
            <person name="Hamada M."/>
            <person name="Harada C."/>
            <person name="Hayashi A."/>
            <person name="Hijishita S."/>
            <person name="Honda M."/>
            <person name="Hosokawa S."/>
            <person name="Ichikawa Y."/>
            <person name="Idonuma A."/>
            <person name="Iijima M."/>
            <person name="Ikeda M."/>
            <person name="Ikeno M."/>
            <person name="Ito K."/>
            <person name="Ito S."/>
            <person name="Ito T."/>
            <person name="Ito Y."/>
            <person name="Ito Y."/>
            <person name="Iwabuchi A."/>
            <person name="Kamiya K."/>
            <person name="Karasawa W."/>
            <person name="Kurita K."/>
            <person name="Katagiri S."/>
            <person name="Kikuta A."/>
            <person name="Kobayashi H."/>
            <person name="Kobayashi N."/>
            <person name="Machita K."/>
            <person name="Maehara T."/>
            <person name="Masukawa M."/>
            <person name="Mizubayashi T."/>
            <person name="Mukai Y."/>
            <person name="Nagasaki H."/>
            <person name="Nagata Y."/>
            <person name="Naito S."/>
            <person name="Nakashima M."/>
            <person name="Nakama Y."/>
            <person name="Nakamichi Y."/>
            <person name="Nakamura M."/>
            <person name="Meguro A."/>
            <person name="Negishi M."/>
            <person name="Ohta I."/>
            <person name="Ohta T."/>
            <person name="Okamoto M."/>
            <person name="Ono N."/>
            <person name="Saji S."/>
            <person name="Sakaguchi M."/>
            <person name="Sakai K."/>
            <person name="Shibata M."/>
            <person name="Shimokawa T."/>
            <person name="Song J."/>
            <person name="Takazaki Y."/>
            <person name="Terasawa K."/>
            <person name="Tsugane M."/>
            <person name="Tsuji K."/>
            <person name="Ueda S."/>
            <person name="Waki K."/>
            <person name="Yamagata H."/>
            <person name="Yamamoto M."/>
            <person name="Yamamoto S."/>
            <person name="Yamane H."/>
            <person name="Yoshiki S."/>
            <person name="Yoshihara R."/>
            <person name="Yukawa K."/>
            <person name="Zhong H."/>
            <person name="Yano M."/>
            <person name="Yuan Q."/>
            <person name="Ouyang S."/>
            <person name="Liu J."/>
            <person name="Jones K.M."/>
            <person name="Gansberger K."/>
            <person name="Moffat K."/>
            <person name="Hill J."/>
            <person name="Bera J."/>
            <person name="Fadrosh D."/>
            <person name="Jin S."/>
            <person name="Johri S."/>
            <person name="Kim M."/>
            <person name="Overton L."/>
            <person name="Reardon M."/>
            <person name="Tsitrin T."/>
            <person name="Vuong H."/>
            <person name="Weaver B."/>
            <person name="Ciecko A."/>
            <person name="Tallon L."/>
            <person name="Jackson J."/>
            <person name="Pai G."/>
            <person name="Aken S.V."/>
            <person name="Utterback T."/>
            <person name="Reidmuller S."/>
            <person name="Feldblyum T."/>
            <person name="Hsiao J."/>
            <person name="Zismann V."/>
            <person name="Iobst S."/>
            <person name="de Vazeille A.R."/>
            <person name="Buell C.R."/>
            <person name="Ying K."/>
            <person name="Li Y."/>
            <person name="Lu T."/>
            <person name="Huang Y."/>
            <person name="Zhao Q."/>
            <person name="Feng Q."/>
            <person name="Zhang L."/>
            <person name="Zhu J."/>
            <person name="Weng Q."/>
            <person name="Mu J."/>
            <person name="Lu Y."/>
            <person name="Fan D."/>
            <person name="Liu Y."/>
            <person name="Guan J."/>
            <person name="Zhang Y."/>
            <person name="Yu S."/>
            <person name="Liu X."/>
            <person name="Zhang Y."/>
            <person name="Hong G."/>
            <person name="Han B."/>
            <person name="Choisne N."/>
            <person name="Demange N."/>
            <person name="Orjeda G."/>
            <person name="Samain S."/>
            <person name="Cattolico L."/>
            <person name="Pelletier E."/>
            <person name="Couloux A."/>
            <person name="Segurens B."/>
            <person name="Wincker P."/>
            <person name="D'Hont A."/>
            <person name="Scarpelli C."/>
            <person name="Weissenbach J."/>
            <person name="Salanoubat M."/>
            <person name="Quetier F."/>
            <person name="Yu Y."/>
            <person name="Kim H.R."/>
            <person name="Rambo T."/>
            <person name="Currie J."/>
            <person name="Collura K."/>
            <person name="Luo M."/>
            <person name="Yang T."/>
            <person name="Ammiraju J.S.S."/>
            <person name="Engler F."/>
            <person name="Soderlund C."/>
            <person name="Wing R.A."/>
            <person name="Palmer L.E."/>
            <person name="de la Bastide M."/>
            <person name="Spiegel L."/>
            <person name="Nascimento L."/>
            <person name="Zutavern T."/>
            <person name="O'Shaughnessy A."/>
            <person name="Dike S."/>
            <person name="Dedhia N."/>
            <person name="Preston R."/>
            <person name="Balija V."/>
            <person name="McCombie W.R."/>
            <person name="Chow T."/>
            <person name="Chen H."/>
            <person name="Chung M."/>
            <person name="Chen C."/>
            <person name="Shaw J."/>
            <person name="Wu H."/>
            <person name="Hsiao K."/>
            <person name="Chao Y."/>
            <person name="Chu M."/>
            <person name="Cheng C."/>
            <person name="Hour A."/>
            <person name="Lee P."/>
            <person name="Lin S."/>
            <person name="Lin Y."/>
            <person name="Liou J."/>
            <person name="Liu S."/>
            <person name="Hsing Y."/>
            <person name="Raghuvanshi S."/>
            <person name="Mohanty A."/>
            <person name="Bharti A.K."/>
            <person name="Gaur A."/>
            <person name="Gupta V."/>
            <person name="Kumar D."/>
            <person name="Ravi V."/>
            <person name="Vij S."/>
            <person name="Kapur A."/>
            <person name="Khurana P."/>
            <person name="Khurana P."/>
            <person name="Khurana J.P."/>
            <person name="Tyagi A.K."/>
            <person name="Gaikwad K."/>
            <person name="Singh A."/>
            <person name="Dalal V."/>
            <person name="Srivastava S."/>
            <person name="Dixit A."/>
            <person name="Pal A.K."/>
            <person name="Ghazi I.A."/>
            <person name="Yadav M."/>
            <person name="Pandit A."/>
            <person name="Bhargava A."/>
            <person name="Sureshbabu K."/>
            <person name="Batra K."/>
            <person name="Sharma T.R."/>
            <person name="Mohapatra T."/>
            <person name="Singh N.K."/>
            <person name="Messing J."/>
            <person name="Nelson A.B."/>
            <person name="Fuks G."/>
            <person name="Kavchok S."/>
            <person name="Keizer G."/>
            <person name="Linton E."/>
            <person name="Llaca V."/>
            <person name="Song R."/>
            <person name="Tanyolac B."/>
            <person name="Young S."/>
            <person name="Ho-Il K."/>
            <person name="Hahn J.H."/>
            <person name="Sangsakoo G."/>
            <person name="Vanavichit A."/>
            <person name="de Mattos Luiz.A.T."/>
            <person name="Zimmer P.D."/>
            <person name="Malone G."/>
            <person name="Dellagostin O."/>
            <person name="de Oliveira A.C."/>
            <person name="Bevan M."/>
            <person name="Bancroft I."/>
            <person name="Minx P."/>
            <person name="Cordum H."/>
            <person name="Wilson R."/>
            <person name="Cheng Z."/>
            <person name="Jin W."/>
            <person name="Jiang J."/>
            <person name="Leong S.A."/>
            <person name="Iwama H."/>
            <person name="Gojobori T."/>
            <person name="Itoh T."/>
            <person name="Niimura Y."/>
            <person name="Fujii Y."/>
            <person name="Habara T."/>
            <person name="Sakai H."/>
            <person name="Sato Y."/>
            <person name="Wilson G."/>
            <person name="Kumar K."/>
            <person name="McCouch S."/>
            <person name="Juretic N."/>
            <person name="Hoen D."/>
            <person name="Wright S."/>
            <person name="Bruskiewich R."/>
            <person name="Bureau T."/>
            <person name="Miyao A."/>
            <person name="Hirochika H."/>
            <person name="Nishikawa T."/>
            <person name="Kadowaki K."/>
            <person name="Sugiura M."/>
            <person name="Burr B."/>
            <person name="Sasaki T."/>
        </authorList>
    </citation>
    <scope>NUCLEOTIDE SEQUENCE [LARGE SCALE GENOMIC DNA]</scope>
    <source>
        <strain evidence="3">cv. Nipponbare</strain>
    </source>
</reference>
<evidence type="ECO:0000313" key="3">
    <source>
        <dbReference type="Proteomes" id="UP000000763"/>
    </source>
</evidence>
<dbReference type="AlphaFoldDB" id="Q6K2Y1"/>
<reference evidence="3" key="2">
    <citation type="journal article" date="2008" name="Nucleic Acids Res.">
        <title>The rice annotation project database (RAP-DB): 2008 update.</title>
        <authorList>
            <consortium name="The rice annotation project (RAP)"/>
        </authorList>
    </citation>
    <scope>GENOME REANNOTATION</scope>
    <source>
        <strain evidence="3">cv. Nipponbare</strain>
    </source>
</reference>
<accession>Q6K2Y1</accession>
<gene>
    <name evidence="2" type="primary">P0543C11.40</name>
</gene>
<feature type="compositionally biased region" description="Gly residues" evidence="1">
    <location>
        <begin position="24"/>
        <end position="43"/>
    </location>
</feature>
<protein>
    <submittedName>
        <fullName evidence="2">Uncharacterized protein</fullName>
    </submittedName>
</protein>
<dbReference type="EMBL" id="AP005743">
    <property type="protein sequence ID" value="BAD23589.1"/>
    <property type="molecule type" value="Genomic_DNA"/>
</dbReference>
<dbReference type="Proteomes" id="UP000000763">
    <property type="component" value="Chromosome 2"/>
</dbReference>
<evidence type="ECO:0000256" key="1">
    <source>
        <dbReference type="SAM" id="MobiDB-lite"/>
    </source>
</evidence>
<proteinExistence type="predicted"/>
<organism evidence="2 3">
    <name type="scientific">Oryza sativa subsp. japonica</name>
    <name type="common">Rice</name>
    <dbReference type="NCBI Taxonomy" id="39947"/>
    <lineage>
        <taxon>Eukaryota</taxon>
        <taxon>Viridiplantae</taxon>
        <taxon>Streptophyta</taxon>
        <taxon>Embryophyta</taxon>
        <taxon>Tracheophyta</taxon>
        <taxon>Spermatophyta</taxon>
        <taxon>Magnoliopsida</taxon>
        <taxon>Liliopsida</taxon>
        <taxon>Poales</taxon>
        <taxon>Poaceae</taxon>
        <taxon>BOP clade</taxon>
        <taxon>Oryzoideae</taxon>
        <taxon>Oryzeae</taxon>
        <taxon>Oryzinae</taxon>
        <taxon>Oryza</taxon>
        <taxon>Oryza sativa</taxon>
    </lineage>
</organism>
<sequence length="126" mass="12578">MWAPARRCGESGGWIGGAARCDDGGGAAGWDDGGGRGAGGGGAGLGFCRRRRVTDLGWEAERGAAARQGDDARASGGEVRRRGVIGVGGGEEESPVGIGVEALVSAAWTATVKHREGRDAGGRDGE</sequence>